<evidence type="ECO:0000256" key="7">
    <source>
        <dbReference type="SAM" id="SignalP"/>
    </source>
</evidence>
<evidence type="ECO:0000259" key="8">
    <source>
        <dbReference type="PROSITE" id="PS51007"/>
    </source>
</evidence>
<dbReference type="InterPro" id="IPR009056">
    <property type="entry name" value="Cyt_c-like_dom"/>
</dbReference>
<evidence type="ECO:0000256" key="3">
    <source>
        <dbReference type="ARBA" id="ARBA00022723"/>
    </source>
</evidence>
<evidence type="ECO:0000256" key="5">
    <source>
        <dbReference type="ARBA" id="ARBA00023004"/>
    </source>
</evidence>
<dbReference type="EMBL" id="JADWYS010000001">
    <property type="protein sequence ID" value="MBG9387412.1"/>
    <property type="molecule type" value="Genomic_DNA"/>
</dbReference>
<dbReference type="GO" id="GO:0020037">
    <property type="term" value="F:heme binding"/>
    <property type="evidence" value="ECO:0007669"/>
    <property type="project" value="InterPro"/>
</dbReference>
<feature type="domain" description="Cytochrome c" evidence="8">
    <location>
        <begin position="56"/>
        <end position="155"/>
    </location>
</feature>
<keyword evidence="3 6" id="KW-0479">Metal-binding</keyword>
<dbReference type="InterPro" id="IPR036909">
    <property type="entry name" value="Cyt_c-like_dom_sf"/>
</dbReference>
<proteinExistence type="predicted"/>
<evidence type="ECO:0000256" key="1">
    <source>
        <dbReference type="ARBA" id="ARBA00022448"/>
    </source>
</evidence>
<evidence type="ECO:0000313" key="10">
    <source>
        <dbReference type="Proteomes" id="UP000651050"/>
    </source>
</evidence>
<keyword evidence="5 6" id="KW-0408">Iron</keyword>
<keyword evidence="1" id="KW-0813">Transport</keyword>
<dbReference type="SUPFAM" id="SSF46626">
    <property type="entry name" value="Cytochrome c"/>
    <property type="match status" value="2"/>
</dbReference>
<dbReference type="InterPro" id="IPR002324">
    <property type="entry name" value="Cyt_c_ID"/>
</dbReference>
<keyword evidence="10" id="KW-1185">Reference proteome</keyword>
<feature type="chain" id="PRO_5037597533" evidence="7">
    <location>
        <begin position="23"/>
        <end position="344"/>
    </location>
</feature>
<evidence type="ECO:0000256" key="4">
    <source>
        <dbReference type="ARBA" id="ARBA00022982"/>
    </source>
</evidence>
<dbReference type="GO" id="GO:0009055">
    <property type="term" value="F:electron transfer activity"/>
    <property type="evidence" value="ECO:0007669"/>
    <property type="project" value="InterPro"/>
</dbReference>
<sequence>MSRWVDTVALALCALTAATVNAAGFPGIGRDATPREVAAWDIDVRADFKGLPPGSGSVAKGQEVWEAKCASCHGVFGESNQVFNPLVGGTSADDVKTGRVASLARRDYPGRTTMMKVSQVSTLWDYINRAMPWTQPKSLTVEEVYATTAYLLNLADVVPSDFTLSDKNIGEVQQRLPNRNGMTRDHAMWPGSRTPVDVKATACMKNCAAEAVVTSALPDFARNAHGNLALQNRTVGAQRGIDTARGAAAAASAPAPAPALNDGRAVQALLQANSCTACHAASSRVVGPSWAEVAGKHAGKADYLAAKIRSGGSGAWGAIPMPPQTLSEADARRIAGWLAAGAAP</sequence>
<evidence type="ECO:0000256" key="2">
    <source>
        <dbReference type="ARBA" id="ARBA00022617"/>
    </source>
</evidence>
<evidence type="ECO:0000313" key="9">
    <source>
        <dbReference type="EMBL" id="MBG9387412.1"/>
    </source>
</evidence>
<dbReference type="PROSITE" id="PS51007">
    <property type="entry name" value="CYTC"/>
    <property type="match status" value="2"/>
</dbReference>
<comment type="caution">
    <text evidence="9">The sequence shown here is derived from an EMBL/GenBank/DDBJ whole genome shotgun (WGS) entry which is preliminary data.</text>
</comment>
<dbReference type="GO" id="GO:0005506">
    <property type="term" value="F:iron ion binding"/>
    <property type="evidence" value="ECO:0007669"/>
    <property type="project" value="InterPro"/>
</dbReference>
<protein>
    <submittedName>
        <fullName evidence="9">C-type cytochrome</fullName>
    </submittedName>
</protein>
<organism evidence="9 10">
    <name type="scientific">Caenimonas aquaedulcis</name>
    <dbReference type="NCBI Taxonomy" id="2793270"/>
    <lineage>
        <taxon>Bacteria</taxon>
        <taxon>Pseudomonadati</taxon>
        <taxon>Pseudomonadota</taxon>
        <taxon>Betaproteobacteria</taxon>
        <taxon>Burkholderiales</taxon>
        <taxon>Comamonadaceae</taxon>
        <taxon>Caenimonas</taxon>
    </lineage>
</organism>
<feature type="binding site" description="covalent" evidence="6">
    <location>
        <position position="321"/>
    </location>
    <ligand>
        <name>heme c</name>
        <dbReference type="ChEBI" id="CHEBI:61717"/>
    </ligand>
</feature>
<feature type="binding site" description="covalent" evidence="6">
    <location>
        <position position="279"/>
    </location>
    <ligand>
        <name>heme c</name>
        <dbReference type="ChEBI" id="CHEBI:61717"/>
    </ligand>
</feature>
<name>A0A931H2K3_9BURK</name>
<dbReference type="Pfam" id="PF13442">
    <property type="entry name" value="Cytochrome_CBB3"/>
    <property type="match status" value="2"/>
</dbReference>
<dbReference type="PRINTS" id="PR00606">
    <property type="entry name" value="CYTCHROMECID"/>
</dbReference>
<comment type="PTM">
    <text evidence="6">Binds 1 heme c group covalently per subunit.</text>
</comment>
<dbReference type="PANTHER" id="PTHR35008:SF8">
    <property type="entry name" value="ALCOHOL DEHYDROGENASE CYTOCHROME C SUBUNIT"/>
    <property type="match status" value="1"/>
</dbReference>
<dbReference type="RefSeq" id="WP_196985336.1">
    <property type="nucleotide sequence ID" value="NZ_JADWYS010000001.1"/>
</dbReference>
<feature type="signal peptide" evidence="7">
    <location>
        <begin position="1"/>
        <end position="22"/>
    </location>
</feature>
<dbReference type="Proteomes" id="UP000651050">
    <property type="component" value="Unassembled WGS sequence"/>
</dbReference>
<dbReference type="AlphaFoldDB" id="A0A931H2K3"/>
<dbReference type="PANTHER" id="PTHR35008">
    <property type="entry name" value="BLL4482 PROTEIN-RELATED"/>
    <property type="match status" value="1"/>
</dbReference>
<dbReference type="InterPro" id="IPR051459">
    <property type="entry name" value="Cytochrome_c-type_DH"/>
</dbReference>
<feature type="domain" description="Cytochrome c" evidence="8">
    <location>
        <begin position="258"/>
        <end position="342"/>
    </location>
</feature>
<keyword evidence="7" id="KW-0732">Signal</keyword>
<feature type="binding site" description="covalent" evidence="6">
    <location>
        <position position="275"/>
    </location>
    <ligand>
        <name>heme c</name>
        <dbReference type="ChEBI" id="CHEBI:61717"/>
    </ligand>
</feature>
<keyword evidence="2 6" id="KW-0349">Heme</keyword>
<keyword evidence="4" id="KW-0249">Electron transport</keyword>
<gene>
    <name evidence="9" type="ORF">I5803_05230</name>
</gene>
<evidence type="ECO:0000256" key="6">
    <source>
        <dbReference type="PIRSR" id="PIRSR602324-1"/>
    </source>
</evidence>
<accession>A0A931H2K3</accession>
<dbReference type="Gene3D" id="1.10.760.10">
    <property type="entry name" value="Cytochrome c-like domain"/>
    <property type="match status" value="2"/>
</dbReference>
<reference evidence="9" key="1">
    <citation type="submission" date="2020-11" db="EMBL/GenBank/DDBJ databases">
        <title>Bacterial whole genome sequence for Caenimonas sp. DR4.4.</title>
        <authorList>
            <person name="Le V."/>
            <person name="Ko S.-R."/>
            <person name="Ahn C.-Y."/>
            <person name="Oh H.-M."/>
        </authorList>
    </citation>
    <scope>NUCLEOTIDE SEQUENCE</scope>
    <source>
        <strain evidence="9">DR4.4</strain>
    </source>
</reference>